<proteinExistence type="predicted"/>
<feature type="region of interest" description="Disordered" evidence="5">
    <location>
        <begin position="256"/>
        <end position="322"/>
    </location>
</feature>
<feature type="region of interest" description="Disordered" evidence="5">
    <location>
        <begin position="530"/>
        <end position="555"/>
    </location>
</feature>
<feature type="compositionally biased region" description="Polar residues" evidence="5">
    <location>
        <begin position="126"/>
        <end position="147"/>
    </location>
</feature>
<keyword evidence="2" id="KW-0677">Repeat</keyword>
<dbReference type="InterPro" id="IPR025875">
    <property type="entry name" value="Leu-rich_rpt_4"/>
</dbReference>
<feature type="compositionally biased region" description="Polar residues" evidence="5">
    <location>
        <begin position="167"/>
        <end position="182"/>
    </location>
</feature>
<dbReference type="InterPro" id="IPR013087">
    <property type="entry name" value="Znf_C2H2_type"/>
</dbReference>
<feature type="domain" description="C2H2-type" evidence="6">
    <location>
        <begin position="11"/>
        <end position="41"/>
    </location>
</feature>
<dbReference type="PROSITE" id="PS50157">
    <property type="entry name" value="ZINC_FINGER_C2H2_2"/>
    <property type="match status" value="1"/>
</dbReference>
<dbReference type="GO" id="GO:0008270">
    <property type="term" value="F:zinc ion binding"/>
    <property type="evidence" value="ECO:0007669"/>
    <property type="project" value="UniProtKB-KW"/>
</dbReference>
<evidence type="ECO:0000259" key="6">
    <source>
        <dbReference type="PROSITE" id="PS50157"/>
    </source>
</evidence>
<accession>I7M0J8</accession>
<evidence type="ECO:0000256" key="3">
    <source>
        <dbReference type="PROSITE-ProRule" id="PRU00042"/>
    </source>
</evidence>
<dbReference type="RefSeq" id="XP_001009498.1">
    <property type="nucleotide sequence ID" value="XM_001009498.2"/>
</dbReference>
<feature type="compositionally biased region" description="Polar residues" evidence="5">
    <location>
        <begin position="52"/>
        <end position="61"/>
    </location>
</feature>
<dbReference type="PROSITE" id="PS51450">
    <property type="entry name" value="LRR"/>
    <property type="match status" value="4"/>
</dbReference>
<protein>
    <recommendedName>
        <fullName evidence="6">C2H2-type domain-containing protein</fullName>
    </recommendedName>
</protein>
<feature type="compositionally biased region" description="Basic and acidic residues" evidence="5">
    <location>
        <begin position="30"/>
        <end position="51"/>
    </location>
</feature>
<dbReference type="InterPro" id="IPR042655">
    <property type="entry name" value="LRC72"/>
</dbReference>
<name>I7M0J8_TETTS</name>
<dbReference type="Gene3D" id="3.80.10.10">
    <property type="entry name" value="Ribonuclease Inhibitor"/>
    <property type="match status" value="1"/>
</dbReference>
<dbReference type="HOGENOM" id="CLU_360775_0_0_1"/>
<reference evidence="8" key="1">
    <citation type="journal article" date="2006" name="PLoS Biol.">
        <title>Macronuclear genome sequence of the ciliate Tetrahymena thermophila, a model eukaryote.</title>
        <authorList>
            <person name="Eisen J.A."/>
            <person name="Coyne R.S."/>
            <person name="Wu M."/>
            <person name="Wu D."/>
            <person name="Thiagarajan M."/>
            <person name="Wortman J.R."/>
            <person name="Badger J.H."/>
            <person name="Ren Q."/>
            <person name="Amedeo P."/>
            <person name="Jones K.M."/>
            <person name="Tallon L.J."/>
            <person name="Delcher A.L."/>
            <person name="Salzberg S.L."/>
            <person name="Silva J.C."/>
            <person name="Haas B.J."/>
            <person name="Majoros W.H."/>
            <person name="Farzad M."/>
            <person name="Carlton J.M."/>
            <person name="Smith R.K. Jr."/>
            <person name="Garg J."/>
            <person name="Pearlman R.E."/>
            <person name="Karrer K.M."/>
            <person name="Sun L."/>
            <person name="Manning G."/>
            <person name="Elde N.C."/>
            <person name="Turkewitz A.P."/>
            <person name="Asai D.J."/>
            <person name="Wilkes D.E."/>
            <person name="Wang Y."/>
            <person name="Cai H."/>
            <person name="Collins K."/>
            <person name="Stewart B.A."/>
            <person name="Lee S.R."/>
            <person name="Wilamowska K."/>
            <person name="Weinberg Z."/>
            <person name="Ruzzo W.L."/>
            <person name="Wloga D."/>
            <person name="Gaertig J."/>
            <person name="Frankel J."/>
            <person name="Tsao C.-C."/>
            <person name="Gorovsky M.A."/>
            <person name="Keeling P.J."/>
            <person name="Waller R.F."/>
            <person name="Patron N.J."/>
            <person name="Cherry J.M."/>
            <person name="Stover N.A."/>
            <person name="Krieger C.J."/>
            <person name="del Toro C."/>
            <person name="Ryder H.F."/>
            <person name="Williamson S.C."/>
            <person name="Barbeau R.A."/>
            <person name="Hamilton E.P."/>
            <person name="Orias E."/>
        </authorList>
    </citation>
    <scope>NUCLEOTIDE SEQUENCE [LARGE SCALE GENOMIC DNA]</scope>
    <source>
        <strain evidence="8">SB210</strain>
    </source>
</reference>
<dbReference type="EMBL" id="GG662821">
    <property type="protein sequence ID" value="EAR89253.1"/>
    <property type="molecule type" value="Genomic_DNA"/>
</dbReference>
<feature type="compositionally biased region" description="Polar residues" evidence="5">
    <location>
        <begin position="202"/>
        <end position="237"/>
    </location>
</feature>
<dbReference type="SUPFAM" id="SSF52075">
    <property type="entry name" value="Outer arm dynein light chain 1"/>
    <property type="match status" value="1"/>
</dbReference>
<dbReference type="Proteomes" id="UP000009168">
    <property type="component" value="Unassembled WGS sequence"/>
</dbReference>
<dbReference type="KEGG" id="tet:TTHERM_00370680"/>
<evidence type="ECO:0000313" key="7">
    <source>
        <dbReference type="EMBL" id="EAR89253.1"/>
    </source>
</evidence>
<feature type="compositionally biased region" description="Low complexity" evidence="5">
    <location>
        <begin position="73"/>
        <end position="82"/>
    </location>
</feature>
<dbReference type="OMA" id="QITEFEH"/>
<dbReference type="GeneID" id="7827875"/>
<keyword evidence="8" id="KW-1185">Reference proteome</keyword>
<dbReference type="STRING" id="312017.I7M0J8"/>
<keyword evidence="1" id="KW-0433">Leucine-rich repeat</keyword>
<evidence type="ECO:0000256" key="4">
    <source>
        <dbReference type="SAM" id="Coils"/>
    </source>
</evidence>
<feature type="compositionally biased region" description="Basic and acidic residues" evidence="5">
    <location>
        <begin position="84"/>
        <end position="98"/>
    </location>
</feature>
<dbReference type="eggNOG" id="ENOG502S7HV">
    <property type="taxonomic scope" value="Eukaryota"/>
</dbReference>
<dbReference type="OrthoDB" id="305087at2759"/>
<feature type="region of interest" description="Disordered" evidence="5">
    <location>
        <begin position="167"/>
        <end position="238"/>
    </location>
</feature>
<feature type="coiled-coil region" evidence="4">
    <location>
        <begin position="578"/>
        <end position="733"/>
    </location>
</feature>
<feature type="region of interest" description="Disordered" evidence="5">
    <location>
        <begin position="30"/>
        <end position="113"/>
    </location>
</feature>
<dbReference type="AlphaFoldDB" id="I7M0J8"/>
<dbReference type="InterPro" id="IPR001611">
    <property type="entry name" value="Leu-rich_rpt"/>
</dbReference>
<evidence type="ECO:0000256" key="2">
    <source>
        <dbReference type="ARBA" id="ARBA00022737"/>
    </source>
</evidence>
<feature type="compositionally biased region" description="Polar residues" evidence="5">
    <location>
        <begin position="292"/>
        <end position="322"/>
    </location>
</feature>
<dbReference type="InParanoid" id="I7M0J8"/>
<dbReference type="SMART" id="SM00365">
    <property type="entry name" value="LRR_SD22"/>
    <property type="match status" value="4"/>
</dbReference>
<keyword evidence="4" id="KW-0175">Coiled coil</keyword>
<dbReference type="PANTHER" id="PTHR46759:SF1">
    <property type="entry name" value="LEUCINE-RICH REPEAT-CONTAINING PROTEIN 72"/>
    <property type="match status" value="1"/>
</dbReference>
<dbReference type="InterPro" id="IPR032675">
    <property type="entry name" value="LRR_dom_sf"/>
</dbReference>
<evidence type="ECO:0000313" key="8">
    <source>
        <dbReference type="Proteomes" id="UP000009168"/>
    </source>
</evidence>
<keyword evidence="3" id="KW-0862">Zinc</keyword>
<keyword evidence="3" id="KW-0863">Zinc-finger</keyword>
<dbReference type="PANTHER" id="PTHR46759">
    <property type="entry name" value="LEUCINE-RICH REPEAT-CONTAINING PROTEIN 72"/>
    <property type="match status" value="1"/>
</dbReference>
<feature type="region of interest" description="Disordered" evidence="5">
    <location>
        <begin position="126"/>
        <end position="152"/>
    </location>
</feature>
<gene>
    <name evidence="7" type="ORF">TTHERM_00370680</name>
</gene>
<dbReference type="Pfam" id="PF12799">
    <property type="entry name" value="LRR_4"/>
    <property type="match status" value="1"/>
</dbReference>
<feature type="compositionally biased region" description="Low complexity" evidence="5">
    <location>
        <begin position="534"/>
        <end position="544"/>
    </location>
</feature>
<dbReference type="PROSITE" id="PS00028">
    <property type="entry name" value="ZINC_FINGER_C2H2_1"/>
    <property type="match status" value="1"/>
</dbReference>
<evidence type="ECO:0000256" key="5">
    <source>
        <dbReference type="SAM" id="MobiDB-lite"/>
    </source>
</evidence>
<feature type="compositionally biased region" description="Low complexity" evidence="5">
    <location>
        <begin position="281"/>
        <end position="291"/>
    </location>
</feature>
<sequence>MSAKEIQNSVLQCPVEKCGRKFEDKEKMMTHIQRRHPELEAAKKEITHEQEQNSNQVQNINPMRKRSLSKDIQSQVQQQQQVLIKKENNVSQSKDRNESLSLQSSNTPQIPIERAQSKDVLLSKMQQRPPTPKQGLQINKSISTQSESLRKSQDLFRKTQENNQLIEKTALSSSKEPASRTLSASSSSKQIQQPIAFKQSKLKTSGSNTKNESSPVNNKDKQGVQNESKQKQQSNVDQELIKSILMTISRAENKEQSKNLITESSLPKEEVQSEDEEVDKQSQQSSSKAASRPSTANNQANQSELSKKSQQSDSNLINNSGSQLSLNDVKKQRQVTIQEILNCKKKISCEYLLEHSPNQTNDIAFIETLVLKEEDLIVFEDGLTDAKFDLMVSLQYLSLSHNQLINIVSLSKFSASLLELNINFNQIQDINPLYECFQLQKLWASHNLISSITCLKQLKNLQILSLYNNQITSFSDTLRELHNLEELDLADNPCSKDQFYKQEVLSSIKSNKFSKLDSAAITSQEIQASKTYSNNKNNNNQKNNTQVRPGSAPLKVNPRTGLSASMIVNNQIKEKHQIQQQESLKEKLRENNHKDKEKITISNEEYQKTQKIKELEKQLSEIQNRSIELRDQIRQTKKINKSIVNEIEEKEKENILLREQSGQIEQIKQTNKTLLRKISAYESTIILHSETPEELKKYLQTLSSQVKELEEKNQQLNQDNQQLEEEFMNQEELDDQEDDSYDSDYNPEKINELLRRSTAAFSQIKQDLKMLNQIKK</sequence>
<feature type="compositionally biased region" description="Polar residues" evidence="5">
    <location>
        <begin position="99"/>
        <end position="109"/>
    </location>
</feature>
<organism evidence="7 8">
    <name type="scientific">Tetrahymena thermophila (strain SB210)</name>
    <dbReference type="NCBI Taxonomy" id="312017"/>
    <lineage>
        <taxon>Eukaryota</taxon>
        <taxon>Sar</taxon>
        <taxon>Alveolata</taxon>
        <taxon>Ciliophora</taxon>
        <taxon>Intramacronucleata</taxon>
        <taxon>Oligohymenophorea</taxon>
        <taxon>Hymenostomatida</taxon>
        <taxon>Tetrahymenina</taxon>
        <taxon>Tetrahymenidae</taxon>
        <taxon>Tetrahymena</taxon>
    </lineage>
</organism>
<keyword evidence="3" id="KW-0479">Metal-binding</keyword>
<evidence type="ECO:0000256" key="1">
    <source>
        <dbReference type="ARBA" id="ARBA00022614"/>
    </source>
</evidence>